<feature type="chain" id="PRO_5012915980" description="Spore coat protein U domain-containing protein" evidence="1">
    <location>
        <begin position="26"/>
        <end position="161"/>
    </location>
</feature>
<accession>A0A1Z4V4H9</accession>
<proteinExistence type="predicted"/>
<name>A0A1Z4V4H9_9CYAN</name>
<dbReference type="KEGG" id="dcm:NIES806_25560"/>
<organism evidence="2 3">
    <name type="scientific">Dolichospermum compactum NIES-806</name>
    <dbReference type="NCBI Taxonomy" id="1973481"/>
    <lineage>
        <taxon>Bacteria</taxon>
        <taxon>Bacillati</taxon>
        <taxon>Cyanobacteriota</taxon>
        <taxon>Cyanophyceae</taxon>
        <taxon>Nostocales</taxon>
        <taxon>Aphanizomenonaceae</taxon>
        <taxon>Dolichospermum</taxon>
        <taxon>Dolichospermum compactum</taxon>
    </lineage>
</organism>
<dbReference type="Proteomes" id="UP000218702">
    <property type="component" value="Chromosome"/>
</dbReference>
<keyword evidence="3" id="KW-1185">Reference proteome</keyword>
<keyword evidence="1" id="KW-0732">Signal</keyword>
<dbReference type="AlphaFoldDB" id="A0A1Z4V4H9"/>
<dbReference type="OrthoDB" id="582390at2"/>
<dbReference type="EMBL" id="AP018316">
    <property type="protein sequence ID" value="BAZ86344.1"/>
    <property type="molecule type" value="Genomic_DNA"/>
</dbReference>
<evidence type="ECO:0000256" key="1">
    <source>
        <dbReference type="SAM" id="SignalP"/>
    </source>
</evidence>
<dbReference type="RefSeq" id="WP_096667771.1">
    <property type="nucleotide sequence ID" value="NZ_AP018316.1"/>
</dbReference>
<evidence type="ECO:0000313" key="3">
    <source>
        <dbReference type="Proteomes" id="UP000218702"/>
    </source>
</evidence>
<feature type="signal peptide" evidence="1">
    <location>
        <begin position="1"/>
        <end position="25"/>
    </location>
</feature>
<protein>
    <recommendedName>
        <fullName evidence="4">Spore coat protein U domain-containing protein</fullName>
    </recommendedName>
</protein>
<evidence type="ECO:0000313" key="2">
    <source>
        <dbReference type="EMBL" id="BAZ86344.1"/>
    </source>
</evidence>
<sequence>MSLRRFFIASSLILSPLGFGSAAFAETTSTIELNATVPVTANITLTSTTEATDLYDSILSSQRGIVKIADFSVTSNTPYVILTASSTNSGNLMSDNLDQISYKLHVGDDGSEAPIDGFDTVTDFSRSVTGNGDLYIEITNMNNADAGTYSDTLTLIISTET</sequence>
<evidence type="ECO:0008006" key="4">
    <source>
        <dbReference type="Google" id="ProtNLM"/>
    </source>
</evidence>
<gene>
    <name evidence="2" type="ORF">NIES806_25560</name>
</gene>
<reference evidence="2 3" key="1">
    <citation type="submission" date="2017-06" db="EMBL/GenBank/DDBJ databases">
        <title>Genome sequencing of cyanobaciteial culture collection at National Institute for Environmental Studies (NIES).</title>
        <authorList>
            <person name="Hirose Y."/>
            <person name="Shimura Y."/>
            <person name="Fujisawa T."/>
            <person name="Nakamura Y."/>
            <person name="Kawachi M."/>
        </authorList>
    </citation>
    <scope>NUCLEOTIDE SEQUENCE [LARGE SCALE GENOMIC DNA]</scope>
    <source>
        <strain evidence="2 3">NIES-806</strain>
    </source>
</reference>